<protein>
    <submittedName>
        <fullName evidence="1">Uncharacterized protein</fullName>
    </submittedName>
</protein>
<evidence type="ECO:0000313" key="1">
    <source>
        <dbReference type="EMBL" id="TDR81923.1"/>
    </source>
</evidence>
<reference evidence="1 2" key="1">
    <citation type="submission" date="2019-03" db="EMBL/GenBank/DDBJ databases">
        <title>Genomic Encyclopedia of Type Strains, Phase III (KMG-III): the genomes of soil and plant-associated and newly described type strains.</title>
        <authorList>
            <person name="Whitman W."/>
        </authorList>
    </citation>
    <scope>NUCLEOTIDE SEQUENCE [LARGE SCALE GENOMIC DNA]</scope>
    <source>
        <strain evidence="1 2">CECT 8976</strain>
    </source>
</reference>
<evidence type="ECO:0000313" key="2">
    <source>
        <dbReference type="Proteomes" id="UP000295611"/>
    </source>
</evidence>
<comment type="caution">
    <text evidence="1">The sequence shown here is derived from an EMBL/GenBank/DDBJ whole genome shotgun (WGS) entry which is preliminary data.</text>
</comment>
<accession>A0A4R7BBA6</accession>
<dbReference type="Proteomes" id="UP000295611">
    <property type="component" value="Unassembled WGS sequence"/>
</dbReference>
<gene>
    <name evidence="1" type="ORF">DFP86_10233</name>
</gene>
<dbReference type="EMBL" id="SNZP01000002">
    <property type="protein sequence ID" value="TDR81923.1"/>
    <property type="molecule type" value="Genomic_DNA"/>
</dbReference>
<dbReference type="RefSeq" id="WP_133678368.1">
    <property type="nucleotide sequence ID" value="NZ_SNZP01000002.1"/>
</dbReference>
<name>A0A4R7BBA6_9NEIS</name>
<keyword evidence="2" id="KW-1185">Reference proteome</keyword>
<sequence length="850" mass="90432">MSDTIYATLQGLLQQEDGNKVLRLAQDQFAGPIQAALSQYLSGLTLQLGPDATLQVDPATRQLSLKAKLENATLALQATTNGATLTLASAQYAGAQVVLDFEQTADGVQLTLSANMGDELQWPLQSLWPQQLNWQPANRMSFARGQMSLRYVAQSLTFDGQGSLLYDSQRFVNAALRVQYVKSKTGVMFGVVAAQWSPGSIWPPLSALVFDNSGVVVSTLDGKSGSLESLGLLSAKQVPAIAADFDIAPGFLLFTSLQLSDKLKAIANFMGNVTQLDLFASYASSSGATSLKAVLNNRFSAQANGIFEFDGFELDWENPSNGNSTISAKAKGKFHPDAKSAIDLSLQGSIVPSEGDLNLTIGLQNWVQPFGLETVTIVDLQAGVTIGAAAAGVTLVAGGDLKLQNPKSTQFEFEVGFAVEVVDFEVPNGIALWTQADQQPMTVSNVLDAAFALDVSPAALRQQGEPEVAEVVGFLNELVSVKQFTFWFVEGAQIQKIGDHGPFPAGFGVQAAFTLLGQEDVSLSALLAESGNAKAGFSGYILLSRAVEWGSVFKLSGWDPASKKPTDKGPQLAIAATPAGIVVPGVNNDQPLRFFSSLYLKFIDLVEDHLYALATTDNQFQLDYAVQNGQPAGGCGVWSGDHITFLLDPQNDKLAASFGFNFGWKDLQWGGISLWGVTLVPKLSLPDFSIAAGLGFAASLTSLTVNGHFNFSLLGLNLNLGSADHPYTLLNVNVQGVIDSLGDVATQLLEQVKQEASKLIQAMLSDVSAFLAWAKNQWRNLVNGLQLIGQILKDHFGVLGQALAEALKGLGALAAEVQQVLVALGYLLEEAAKWVGDLFGCPITKASNQL</sequence>
<organism evidence="1 2">
    <name type="scientific">Paludibacterium purpuratum</name>
    <dbReference type="NCBI Taxonomy" id="1144873"/>
    <lineage>
        <taxon>Bacteria</taxon>
        <taxon>Pseudomonadati</taxon>
        <taxon>Pseudomonadota</taxon>
        <taxon>Betaproteobacteria</taxon>
        <taxon>Neisseriales</taxon>
        <taxon>Chromobacteriaceae</taxon>
        <taxon>Paludibacterium</taxon>
    </lineage>
</organism>
<dbReference type="AlphaFoldDB" id="A0A4R7BBA6"/>
<dbReference type="OrthoDB" id="9816841at2"/>
<proteinExistence type="predicted"/>